<protein>
    <submittedName>
        <fullName evidence="1">Uncharacterized protein</fullName>
    </submittedName>
</protein>
<comment type="caution">
    <text evidence="1">The sequence shown here is derived from an EMBL/GenBank/DDBJ whole genome shotgun (WGS) entry which is preliminary data.</text>
</comment>
<dbReference type="AlphaFoldDB" id="A1ZZD2"/>
<keyword evidence="2" id="KW-1185">Reference proteome</keyword>
<evidence type="ECO:0000313" key="1">
    <source>
        <dbReference type="EMBL" id="EAY24231.1"/>
    </source>
</evidence>
<dbReference type="Proteomes" id="UP000004095">
    <property type="component" value="Unassembled WGS sequence"/>
</dbReference>
<sequence>MIIGVLCLSACVNQKNTNGKNTTMENKTDTVDAIIIGFDARRCQCCGGFMVTFSNDPTPYKADHYQWRPKQGQETFGVSHSSKFPMYVKIKYKAVASDCVASKGEIEITAMEAKQK</sequence>
<name>A1ZZD2_MICM2</name>
<reference evidence="1 2" key="1">
    <citation type="submission" date="2007-01" db="EMBL/GenBank/DDBJ databases">
        <authorList>
            <person name="Haygood M."/>
            <person name="Podell S."/>
            <person name="Anderson C."/>
            <person name="Hopkinson B."/>
            <person name="Roe K."/>
            <person name="Barbeau K."/>
            <person name="Gaasterland T."/>
            <person name="Ferriera S."/>
            <person name="Johnson J."/>
            <person name="Kravitz S."/>
            <person name="Beeson K."/>
            <person name="Sutton G."/>
            <person name="Rogers Y.-H."/>
            <person name="Friedman R."/>
            <person name="Frazier M."/>
            <person name="Venter J.C."/>
        </authorList>
    </citation>
    <scope>NUCLEOTIDE SEQUENCE [LARGE SCALE GENOMIC DNA]</scope>
    <source>
        <strain evidence="1 2">ATCC 23134</strain>
    </source>
</reference>
<proteinExistence type="predicted"/>
<accession>A1ZZD2</accession>
<organism evidence="1 2">
    <name type="scientific">Microscilla marina ATCC 23134</name>
    <dbReference type="NCBI Taxonomy" id="313606"/>
    <lineage>
        <taxon>Bacteria</taxon>
        <taxon>Pseudomonadati</taxon>
        <taxon>Bacteroidota</taxon>
        <taxon>Cytophagia</taxon>
        <taxon>Cytophagales</taxon>
        <taxon>Microscillaceae</taxon>
        <taxon>Microscilla</taxon>
    </lineage>
</organism>
<dbReference type="EMBL" id="AAWS01000076">
    <property type="protein sequence ID" value="EAY24231.1"/>
    <property type="molecule type" value="Genomic_DNA"/>
</dbReference>
<evidence type="ECO:0000313" key="2">
    <source>
        <dbReference type="Proteomes" id="UP000004095"/>
    </source>
</evidence>
<gene>
    <name evidence="1" type="ORF">M23134_06315</name>
</gene>